<dbReference type="EMBL" id="CP159872">
    <property type="protein sequence ID" value="XCM82906.1"/>
    <property type="molecule type" value="Genomic_DNA"/>
</dbReference>
<dbReference type="RefSeq" id="WP_354643840.1">
    <property type="nucleotide sequence ID" value="NZ_CP159872.1"/>
</dbReference>
<protein>
    <recommendedName>
        <fullName evidence="1">D-inositol 3-phosphate glycosyltransferase</fullName>
    </recommendedName>
</protein>
<reference evidence="2" key="1">
    <citation type="submission" date="2024-06" db="EMBL/GenBank/DDBJ databases">
        <title>The genome sequences of Kitasatospora sp. strain HUAS MG31.</title>
        <authorList>
            <person name="Mo P."/>
        </authorList>
    </citation>
    <scope>NUCLEOTIDE SEQUENCE</scope>
    <source>
        <strain evidence="2">HUAS MG31</strain>
    </source>
</reference>
<keyword evidence="2" id="KW-0328">Glycosyltransferase</keyword>
<evidence type="ECO:0000313" key="2">
    <source>
        <dbReference type="EMBL" id="XCM82906.1"/>
    </source>
</evidence>
<gene>
    <name evidence="2" type="ORF">ABWK59_30330</name>
</gene>
<accession>A0AAU8K4D1</accession>
<dbReference type="Pfam" id="PF13692">
    <property type="entry name" value="Glyco_trans_1_4"/>
    <property type="match status" value="1"/>
</dbReference>
<keyword evidence="2" id="KW-0808">Transferase</keyword>
<organism evidence="2">
    <name type="scientific">Kitasatospora camelliae</name>
    <dbReference type="NCBI Taxonomy" id="3156397"/>
    <lineage>
        <taxon>Bacteria</taxon>
        <taxon>Bacillati</taxon>
        <taxon>Actinomycetota</taxon>
        <taxon>Actinomycetes</taxon>
        <taxon>Kitasatosporales</taxon>
        <taxon>Streptomycetaceae</taxon>
        <taxon>Kitasatospora</taxon>
    </lineage>
</organism>
<dbReference type="KEGG" id="kcm:ABWK59_30330"/>
<dbReference type="CDD" id="cd03801">
    <property type="entry name" value="GT4_PimA-like"/>
    <property type="match status" value="1"/>
</dbReference>
<dbReference type="GO" id="GO:0016757">
    <property type="term" value="F:glycosyltransferase activity"/>
    <property type="evidence" value="ECO:0007669"/>
    <property type="project" value="UniProtKB-KW"/>
</dbReference>
<dbReference type="AlphaFoldDB" id="A0AAU8K4D1"/>
<dbReference type="PANTHER" id="PTHR12526">
    <property type="entry name" value="GLYCOSYLTRANSFERASE"/>
    <property type="match status" value="1"/>
</dbReference>
<dbReference type="SUPFAM" id="SSF53756">
    <property type="entry name" value="UDP-Glycosyltransferase/glycogen phosphorylase"/>
    <property type="match status" value="1"/>
</dbReference>
<name>A0AAU8K4D1_9ACTN</name>
<dbReference type="Gene3D" id="3.40.50.2000">
    <property type="entry name" value="Glycogen Phosphorylase B"/>
    <property type="match status" value="1"/>
</dbReference>
<evidence type="ECO:0000256" key="1">
    <source>
        <dbReference type="ARBA" id="ARBA00021292"/>
    </source>
</evidence>
<sequence>MSEHLETRTLIGQRVCNEGPSAVWQELSRRPDRPRLVFEVDDDLWNIDGSSPVAHAFFTQPDVLARLEANIRVADAVTVTMEPLAEQVRRFNPNVHVVPNYLPAWLLQHERPRRDDGAVTIGWGGSATHHMDVQEIGAQLRQVMARNPHTELHLIGADYRKEFGARERVRHTGWTATPADYWRAIDFDVMLAPLRAHVFNASKSALRCLEAAMLGIPVIASDYGPYAAFVRHGETGFRVRRDHEWGRYLRDLVNDQAMREEMGAAARRQAADWTIEGNVDAWAEVITACRESTSR</sequence>
<proteinExistence type="predicted"/>